<keyword evidence="6" id="KW-0511">Multifunctional enzyme</keyword>
<evidence type="ECO:0000256" key="4">
    <source>
        <dbReference type="ARBA" id="ARBA00022759"/>
    </source>
</evidence>
<evidence type="ECO:0000256" key="2">
    <source>
        <dbReference type="ARBA" id="ARBA00022695"/>
    </source>
</evidence>
<dbReference type="Proteomes" id="UP000076858">
    <property type="component" value="Unassembled WGS sequence"/>
</dbReference>
<dbReference type="Gene3D" id="3.30.70.270">
    <property type="match status" value="2"/>
</dbReference>
<keyword evidence="4" id="KW-0255">Endonuclease</keyword>
<evidence type="ECO:0000256" key="6">
    <source>
        <dbReference type="ARBA" id="ARBA00023268"/>
    </source>
</evidence>
<dbReference type="Gene3D" id="3.10.10.10">
    <property type="entry name" value="HIV Type 1 Reverse Transcriptase, subunit A, domain 1"/>
    <property type="match status" value="1"/>
</dbReference>
<comment type="caution">
    <text evidence="8">The sequence shown here is derived from an EMBL/GenBank/DDBJ whole genome shotgun (WGS) entry which is preliminary data.</text>
</comment>
<dbReference type="Gene3D" id="3.10.20.370">
    <property type="match status" value="1"/>
</dbReference>
<evidence type="ECO:0000259" key="7">
    <source>
        <dbReference type="Pfam" id="PF17919"/>
    </source>
</evidence>
<sequence length="482" mass="54617">MLLIFVGWWIQQWRKPPKSTTFLGDYGPHWSKNCTRYNGEEFLEAVKQFTDAKLLANRRNWPDVRRGPPKDQTTIKEEVHSQRSTLIDDLKRQVNHGIPKDKREKVFQLLEENLECFAADASEVGRCNITEHNIETGDFPPIHQSPYASAWKARTIVNEQVKSLEEAEIIEISDSSWSAPVVLIRKKDGTWRCCVDYRKLIQSRCGMFILYQECGCAESIGRSRIFFHRRLTSRISSDSGERGGPSQDCLHYGLWLVPVQVYSSTIDLHVERLRLVLECSKKAGLKLKLSKCHFSESSLKVLGHAVDADGIRPDPDKLAAVREFPPCNEGKTVALKMKKVQSYLGLCSYYRPHIKDFSIIARPLILLTKKNAGFDWGSDQESSFNTLKQALLAAPVLAHPNYDLSMEIIPDACGYGIDAVLAQRVEGQGHPLAYASRLLSSSEINYSITEKECLALVWAFKKLKGYVWGCKIVVVTEHQALC</sequence>
<reference evidence="8 9" key="1">
    <citation type="submission" date="2016-03" db="EMBL/GenBank/DDBJ databases">
        <title>EvidentialGene: Evidence-directed Construction of Genes on Genomes.</title>
        <authorList>
            <person name="Gilbert D.G."/>
            <person name="Choi J.-H."/>
            <person name="Mockaitis K."/>
            <person name="Colbourne J."/>
            <person name="Pfrender M."/>
        </authorList>
    </citation>
    <scope>NUCLEOTIDE SEQUENCE [LARGE SCALE GENOMIC DNA]</scope>
    <source>
        <strain evidence="8 9">Xinb3</strain>
        <tissue evidence="8">Complete organism</tissue>
    </source>
</reference>
<keyword evidence="2" id="KW-0548">Nucleotidyltransferase</keyword>
<dbReference type="InterPro" id="IPR043128">
    <property type="entry name" value="Rev_trsase/Diguanyl_cyclase"/>
</dbReference>
<feature type="domain" description="Reverse transcriptase/retrotransposon-derived protein RNase H-like" evidence="7">
    <location>
        <begin position="376"/>
        <end position="474"/>
    </location>
</feature>
<dbReference type="FunFam" id="3.30.70.270:FF:000020">
    <property type="entry name" value="Transposon Tf2-6 polyprotein-like Protein"/>
    <property type="match status" value="1"/>
</dbReference>
<keyword evidence="3" id="KW-0540">Nuclease</keyword>
<dbReference type="InterPro" id="IPR041577">
    <property type="entry name" value="RT_RNaseH_2"/>
</dbReference>
<accession>A0A162RYF5</accession>
<evidence type="ECO:0000256" key="1">
    <source>
        <dbReference type="ARBA" id="ARBA00012493"/>
    </source>
</evidence>
<proteinExistence type="predicted"/>
<dbReference type="PANTHER" id="PTHR37984">
    <property type="entry name" value="PROTEIN CBG26694"/>
    <property type="match status" value="1"/>
</dbReference>
<dbReference type="GO" id="GO:0004519">
    <property type="term" value="F:endonuclease activity"/>
    <property type="evidence" value="ECO:0007669"/>
    <property type="project" value="UniProtKB-KW"/>
</dbReference>
<evidence type="ECO:0000256" key="3">
    <source>
        <dbReference type="ARBA" id="ARBA00022722"/>
    </source>
</evidence>
<dbReference type="CDD" id="cd09274">
    <property type="entry name" value="RNase_HI_RT_Ty3"/>
    <property type="match status" value="1"/>
</dbReference>
<dbReference type="AlphaFoldDB" id="A0A162RYF5"/>
<dbReference type="InterPro" id="IPR050951">
    <property type="entry name" value="Retrovirus_Pol_polyprotein"/>
</dbReference>
<dbReference type="EC" id="2.7.7.49" evidence="1"/>
<evidence type="ECO:0000313" key="8">
    <source>
        <dbReference type="EMBL" id="KZS20882.1"/>
    </source>
</evidence>
<dbReference type="STRING" id="35525.A0A162RYF5"/>
<protein>
    <recommendedName>
        <fullName evidence="1">RNA-directed DNA polymerase</fullName>
        <ecNumber evidence="1">2.7.7.49</ecNumber>
    </recommendedName>
</protein>
<gene>
    <name evidence="8" type="ORF">APZ42_012315</name>
</gene>
<dbReference type="GO" id="GO:0003964">
    <property type="term" value="F:RNA-directed DNA polymerase activity"/>
    <property type="evidence" value="ECO:0007669"/>
    <property type="project" value="UniProtKB-KW"/>
</dbReference>
<keyword evidence="9" id="KW-1185">Reference proteome</keyword>
<organism evidence="8 9">
    <name type="scientific">Daphnia magna</name>
    <dbReference type="NCBI Taxonomy" id="35525"/>
    <lineage>
        <taxon>Eukaryota</taxon>
        <taxon>Metazoa</taxon>
        <taxon>Ecdysozoa</taxon>
        <taxon>Arthropoda</taxon>
        <taxon>Crustacea</taxon>
        <taxon>Branchiopoda</taxon>
        <taxon>Diplostraca</taxon>
        <taxon>Cladocera</taxon>
        <taxon>Anomopoda</taxon>
        <taxon>Daphniidae</taxon>
        <taxon>Daphnia</taxon>
    </lineage>
</organism>
<keyword evidence="5" id="KW-0695">RNA-directed DNA polymerase</keyword>
<dbReference type="PANTHER" id="PTHR37984:SF5">
    <property type="entry name" value="PROTEIN NYNRIN-LIKE"/>
    <property type="match status" value="1"/>
</dbReference>
<dbReference type="FunFam" id="3.10.20.370:FF:000001">
    <property type="entry name" value="Retrovirus-related Pol polyprotein from transposon 17.6-like protein"/>
    <property type="match status" value="1"/>
</dbReference>
<keyword evidence="2" id="KW-0808">Transferase</keyword>
<dbReference type="EMBL" id="LRGB01000093">
    <property type="protein sequence ID" value="KZS20882.1"/>
    <property type="molecule type" value="Genomic_DNA"/>
</dbReference>
<keyword evidence="4" id="KW-0378">Hydrolase</keyword>
<evidence type="ECO:0000256" key="5">
    <source>
        <dbReference type="ARBA" id="ARBA00022918"/>
    </source>
</evidence>
<evidence type="ECO:0000313" key="9">
    <source>
        <dbReference type="Proteomes" id="UP000076858"/>
    </source>
</evidence>
<dbReference type="Pfam" id="PF17919">
    <property type="entry name" value="RT_RNaseH_2"/>
    <property type="match status" value="1"/>
</dbReference>
<name>A0A162RYF5_9CRUS</name>
<dbReference type="InterPro" id="IPR043502">
    <property type="entry name" value="DNA/RNA_pol_sf"/>
</dbReference>
<dbReference type="SUPFAM" id="SSF56672">
    <property type="entry name" value="DNA/RNA polymerases"/>
    <property type="match status" value="2"/>
</dbReference>